<dbReference type="PANTHER" id="PTHR30024">
    <property type="entry name" value="ALIPHATIC SULFONATES-BINDING PROTEIN-RELATED"/>
    <property type="match status" value="1"/>
</dbReference>
<dbReference type="Proteomes" id="UP000294911">
    <property type="component" value="Unassembled WGS sequence"/>
</dbReference>
<evidence type="ECO:0000313" key="7">
    <source>
        <dbReference type="Proteomes" id="UP000294911"/>
    </source>
</evidence>
<name>A0A4V2SV04_9PSEU</name>
<accession>A0A4V2SV04</accession>
<keyword evidence="7" id="KW-1185">Reference proteome</keyword>
<organism evidence="6 7">
    <name type="scientific">Tamaricihabitans halophyticus</name>
    <dbReference type="NCBI Taxonomy" id="1262583"/>
    <lineage>
        <taxon>Bacteria</taxon>
        <taxon>Bacillati</taxon>
        <taxon>Actinomycetota</taxon>
        <taxon>Actinomycetes</taxon>
        <taxon>Pseudonocardiales</taxon>
        <taxon>Pseudonocardiaceae</taxon>
        <taxon>Tamaricihabitans</taxon>
    </lineage>
</organism>
<dbReference type="PANTHER" id="PTHR30024:SF47">
    <property type="entry name" value="TAURINE-BINDING PERIPLASMIC PROTEIN"/>
    <property type="match status" value="1"/>
</dbReference>
<sequence>MKPLSRAFAAGLSAAALIVPLAACSSPGEQAPTTGPCAGESLRVSQSTSDSLLYTADAVAQDKDLYAEQGLQIETMSLGGGSEAIQALVGGSVDVTISAHPTVISTRAEGGPVVSFATLMDDLLFDLGMKSELAPAERDEESVLNALRGKRIGVTSAGSASDQAIRHMAKQAGMNPESDFEIVPTGGAAEITASFANGGIDAYLISPPASRIAADKGDGEIVLNLAQGEAPSTENIMWLTALTNEETLADRQSALGCYATALQNAMQLIKNEPEEAKQVVRDEFEQITDEQFNDAFDQVVEATADSVAVDPELADASFDFATTIGGKLNIDSAKTYTTKVTDQVVK</sequence>
<feature type="signal peptide" evidence="4">
    <location>
        <begin position="1"/>
        <end position="31"/>
    </location>
</feature>
<comment type="similarity">
    <text evidence="2">Belongs to the bacterial solute-binding protein SsuA/TauA family.</text>
</comment>
<evidence type="ECO:0000259" key="5">
    <source>
        <dbReference type="Pfam" id="PF09084"/>
    </source>
</evidence>
<dbReference type="Gene3D" id="3.40.190.10">
    <property type="entry name" value="Periplasmic binding protein-like II"/>
    <property type="match status" value="2"/>
</dbReference>
<dbReference type="InterPro" id="IPR015168">
    <property type="entry name" value="SsuA/THI5"/>
</dbReference>
<dbReference type="SUPFAM" id="SSF53850">
    <property type="entry name" value="Periplasmic binding protein-like II"/>
    <property type="match status" value="1"/>
</dbReference>
<feature type="domain" description="SsuA/THI5-like" evidence="5">
    <location>
        <begin position="58"/>
        <end position="276"/>
    </location>
</feature>
<dbReference type="AlphaFoldDB" id="A0A4V2SV04"/>
<evidence type="ECO:0000313" key="6">
    <source>
        <dbReference type="EMBL" id="TCP56636.1"/>
    </source>
</evidence>
<dbReference type="Pfam" id="PF09084">
    <property type="entry name" value="NMT1"/>
    <property type="match status" value="1"/>
</dbReference>
<protein>
    <submittedName>
        <fullName evidence="6">ABC-type nitrate/sulfonate/bicarbonate transport system substrate-binding protein</fullName>
    </submittedName>
</protein>
<comment type="caution">
    <text evidence="6">The sequence shown here is derived from an EMBL/GenBank/DDBJ whole genome shotgun (WGS) entry which is preliminary data.</text>
</comment>
<evidence type="ECO:0000256" key="4">
    <source>
        <dbReference type="SAM" id="SignalP"/>
    </source>
</evidence>
<proteinExistence type="inferred from homology"/>
<feature type="chain" id="PRO_5039298387" evidence="4">
    <location>
        <begin position="32"/>
        <end position="346"/>
    </location>
</feature>
<comment type="subcellular location">
    <subcellularLocation>
        <location evidence="1">Periplasm</location>
    </subcellularLocation>
</comment>
<evidence type="ECO:0000256" key="2">
    <source>
        <dbReference type="ARBA" id="ARBA00010742"/>
    </source>
</evidence>
<evidence type="ECO:0000256" key="3">
    <source>
        <dbReference type="ARBA" id="ARBA00022729"/>
    </source>
</evidence>
<gene>
    <name evidence="6" type="ORF">EV191_101581</name>
</gene>
<reference evidence="6 7" key="1">
    <citation type="submission" date="2019-03" db="EMBL/GenBank/DDBJ databases">
        <title>Genomic Encyclopedia of Type Strains, Phase IV (KMG-IV): sequencing the most valuable type-strain genomes for metagenomic binning, comparative biology and taxonomic classification.</title>
        <authorList>
            <person name="Goeker M."/>
        </authorList>
    </citation>
    <scope>NUCLEOTIDE SEQUENCE [LARGE SCALE GENOMIC DNA]</scope>
    <source>
        <strain evidence="6 7">DSM 45765</strain>
    </source>
</reference>
<evidence type="ECO:0000256" key="1">
    <source>
        <dbReference type="ARBA" id="ARBA00004418"/>
    </source>
</evidence>
<dbReference type="RefSeq" id="WP_165912794.1">
    <property type="nucleotide sequence ID" value="NZ_SLXQ01000001.1"/>
</dbReference>
<dbReference type="EMBL" id="SLXQ01000001">
    <property type="protein sequence ID" value="TCP56636.1"/>
    <property type="molecule type" value="Genomic_DNA"/>
</dbReference>
<dbReference type="GO" id="GO:0042597">
    <property type="term" value="C:periplasmic space"/>
    <property type="evidence" value="ECO:0007669"/>
    <property type="project" value="UniProtKB-SubCell"/>
</dbReference>
<keyword evidence="3 4" id="KW-0732">Signal</keyword>